<accession>A0A3A8EBR2</accession>
<dbReference type="Gene3D" id="1.10.357.10">
    <property type="entry name" value="Tetracycline Repressor, domain 2"/>
    <property type="match status" value="1"/>
</dbReference>
<dbReference type="Pfam" id="PF00440">
    <property type="entry name" value="TetR_N"/>
    <property type="match status" value="1"/>
</dbReference>
<evidence type="ECO:0000313" key="5">
    <source>
        <dbReference type="Proteomes" id="UP000282388"/>
    </source>
</evidence>
<sequence length="187" mass="21058">MDNPYKRKKDPERVKQLILDAAMHQLAEQGLTGFSLQSVADAAGVTKGGLLHHFPSKQALMQSAVVEVISLLDQAIEEHIEKDPVDYGCFTRAYIHFTLQKDMHGIGSLSTAVSMAMLTDQVFNQRWVEWMDGRLARHVQTDANMDLMLLRYAADGLWLTMYTGIDEHSNTQLLVDEMLCRTYPASS</sequence>
<dbReference type="InterPro" id="IPR041479">
    <property type="entry name" value="TetR_CgmR_C"/>
</dbReference>
<dbReference type="SUPFAM" id="SSF48498">
    <property type="entry name" value="Tetracyclin repressor-like, C-terminal domain"/>
    <property type="match status" value="1"/>
</dbReference>
<keyword evidence="1 2" id="KW-0238">DNA-binding</keyword>
<dbReference type="OrthoDB" id="9809772at2"/>
<keyword evidence="5" id="KW-1185">Reference proteome</keyword>
<evidence type="ECO:0000313" key="4">
    <source>
        <dbReference type="EMBL" id="RKG30946.1"/>
    </source>
</evidence>
<gene>
    <name evidence="4" type="ORF">D7V32_09820</name>
</gene>
<dbReference type="PRINTS" id="PR00455">
    <property type="entry name" value="HTHTETR"/>
</dbReference>
<dbReference type="InterPro" id="IPR009057">
    <property type="entry name" value="Homeodomain-like_sf"/>
</dbReference>
<reference evidence="4 5" key="1">
    <citation type="submission" date="2018-09" db="EMBL/GenBank/DDBJ databases">
        <title>The draft genome of Acinetobacter spp. strains.</title>
        <authorList>
            <person name="Qin J."/>
            <person name="Feng Y."/>
            <person name="Zong Z."/>
        </authorList>
    </citation>
    <scope>NUCLEOTIDE SEQUENCE [LARGE SCALE GENOMIC DNA]</scope>
    <source>
        <strain evidence="4 5">WCHAc060012</strain>
    </source>
</reference>
<protein>
    <submittedName>
        <fullName evidence="4">TetR/AcrR family transcriptional regulator</fullName>
    </submittedName>
</protein>
<dbReference type="GO" id="GO:0003700">
    <property type="term" value="F:DNA-binding transcription factor activity"/>
    <property type="evidence" value="ECO:0007669"/>
    <property type="project" value="TreeGrafter"/>
</dbReference>
<dbReference type="InterPro" id="IPR050109">
    <property type="entry name" value="HTH-type_TetR-like_transc_reg"/>
</dbReference>
<dbReference type="InterPro" id="IPR001647">
    <property type="entry name" value="HTH_TetR"/>
</dbReference>
<evidence type="ECO:0000259" key="3">
    <source>
        <dbReference type="PROSITE" id="PS50977"/>
    </source>
</evidence>
<dbReference type="Pfam" id="PF17937">
    <property type="entry name" value="TetR_C_28"/>
    <property type="match status" value="1"/>
</dbReference>
<proteinExistence type="predicted"/>
<dbReference type="Proteomes" id="UP000282388">
    <property type="component" value="Unassembled WGS sequence"/>
</dbReference>
<feature type="DNA-binding region" description="H-T-H motif" evidence="2">
    <location>
        <begin position="35"/>
        <end position="54"/>
    </location>
</feature>
<dbReference type="GO" id="GO:0000976">
    <property type="term" value="F:transcription cis-regulatory region binding"/>
    <property type="evidence" value="ECO:0007669"/>
    <property type="project" value="TreeGrafter"/>
</dbReference>
<dbReference type="RefSeq" id="WP_120402706.1">
    <property type="nucleotide sequence ID" value="NZ_RAXV01000019.1"/>
</dbReference>
<evidence type="ECO:0000256" key="1">
    <source>
        <dbReference type="ARBA" id="ARBA00023125"/>
    </source>
</evidence>
<comment type="caution">
    <text evidence="4">The sequence shown here is derived from an EMBL/GenBank/DDBJ whole genome shotgun (WGS) entry which is preliminary data.</text>
</comment>
<dbReference type="PROSITE" id="PS50977">
    <property type="entry name" value="HTH_TETR_2"/>
    <property type="match status" value="1"/>
</dbReference>
<dbReference type="AlphaFoldDB" id="A0A3A8EBR2"/>
<organism evidence="4 5">
    <name type="scientific">Acinetobacter tianfuensis</name>
    <dbReference type="NCBI Taxonomy" id="2419603"/>
    <lineage>
        <taxon>Bacteria</taxon>
        <taxon>Pseudomonadati</taxon>
        <taxon>Pseudomonadota</taxon>
        <taxon>Gammaproteobacteria</taxon>
        <taxon>Moraxellales</taxon>
        <taxon>Moraxellaceae</taxon>
        <taxon>Acinetobacter</taxon>
    </lineage>
</organism>
<name>A0A3A8EBR2_9GAMM</name>
<dbReference type="SUPFAM" id="SSF46689">
    <property type="entry name" value="Homeodomain-like"/>
    <property type="match status" value="1"/>
</dbReference>
<dbReference type="InterPro" id="IPR036271">
    <property type="entry name" value="Tet_transcr_reg_TetR-rel_C_sf"/>
</dbReference>
<dbReference type="PANTHER" id="PTHR30055:SF148">
    <property type="entry name" value="TETR-FAMILY TRANSCRIPTIONAL REGULATOR"/>
    <property type="match status" value="1"/>
</dbReference>
<dbReference type="EMBL" id="RAXV01000019">
    <property type="protein sequence ID" value="RKG30946.1"/>
    <property type="molecule type" value="Genomic_DNA"/>
</dbReference>
<feature type="domain" description="HTH tetR-type" evidence="3">
    <location>
        <begin position="12"/>
        <end position="72"/>
    </location>
</feature>
<evidence type="ECO:0000256" key="2">
    <source>
        <dbReference type="PROSITE-ProRule" id="PRU00335"/>
    </source>
</evidence>
<dbReference type="PANTHER" id="PTHR30055">
    <property type="entry name" value="HTH-TYPE TRANSCRIPTIONAL REGULATOR RUTR"/>
    <property type="match status" value="1"/>
</dbReference>